<feature type="region of interest" description="Disordered" evidence="1">
    <location>
        <begin position="1"/>
        <end position="21"/>
    </location>
</feature>
<feature type="non-terminal residue" evidence="3">
    <location>
        <position position="210"/>
    </location>
</feature>
<reference evidence="3 4" key="1">
    <citation type="journal article" date="2014" name="Mol. Plant">
        <title>Chromosome Scale Genome Assembly and Transcriptome Profiling of Nannochloropsis gaditana in Nitrogen Depletion.</title>
        <authorList>
            <person name="Corteggiani Carpinelli E."/>
            <person name="Telatin A."/>
            <person name="Vitulo N."/>
            <person name="Forcato C."/>
            <person name="D'Angelo M."/>
            <person name="Schiavon R."/>
            <person name="Vezzi A."/>
            <person name="Giacometti G.M."/>
            <person name="Morosinotto T."/>
            <person name="Valle G."/>
        </authorList>
    </citation>
    <scope>NUCLEOTIDE SEQUENCE [LARGE SCALE GENOMIC DNA]</scope>
    <source>
        <strain evidence="3 4">B-31</strain>
    </source>
</reference>
<feature type="transmembrane region" description="Helical" evidence="2">
    <location>
        <begin position="95"/>
        <end position="114"/>
    </location>
</feature>
<sequence>MTRGRGGRALQGSLPPTLPPSLPPFIDTSPLPFLLSSFVGTRASCYDSFRVMSLQSFLLFLHSFPSPCFYHFAYLSRSIRLPFIHARSATNNTGVFLSSFVLLSSVHILYAFFLPSSSLLPLPFPPCILPLSATTAGTHLAKQNKGIQAATKALWRDIARLSKDPSTLPPPSSLSSPTPLVLNEALYPPTRLARLLSLQRQHDHAAVDAE</sequence>
<protein>
    <submittedName>
        <fullName evidence="3">Uncharacterized protein</fullName>
    </submittedName>
</protein>
<name>W7TRT2_9STRA</name>
<organism evidence="3 4">
    <name type="scientific">Nannochloropsis gaditana</name>
    <dbReference type="NCBI Taxonomy" id="72520"/>
    <lineage>
        <taxon>Eukaryota</taxon>
        <taxon>Sar</taxon>
        <taxon>Stramenopiles</taxon>
        <taxon>Ochrophyta</taxon>
        <taxon>Eustigmatophyceae</taxon>
        <taxon>Eustigmatales</taxon>
        <taxon>Monodopsidaceae</taxon>
        <taxon>Nannochloropsis</taxon>
    </lineage>
</organism>
<keyword evidence="4" id="KW-1185">Reference proteome</keyword>
<keyword evidence="2" id="KW-1133">Transmembrane helix</keyword>
<dbReference type="EMBL" id="AZIL01001709">
    <property type="protein sequence ID" value="EWM23261.1"/>
    <property type="molecule type" value="Genomic_DNA"/>
</dbReference>
<gene>
    <name evidence="3" type="ORF">Naga_102012g1</name>
</gene>
<dbReference type="AlphaFoldDB" id="W7TRT2"/>
<evidence type="ECO:0000256" key="2">
    <source>
        <dbReference type="SAM" id="Phobius"/>
    </source>
</evidence>
<evidence type="ECO:0000256" key="1">
    <source>
        <dbReference type="SAM" id="MobiDB-lite"/>
    </source>
</evidence>
<accession>W7TRT2</accession>
<comment type="caution">
    <text evidence="3">The sequence shown here is derived from an EMBL/GenBank/DDBJ whole genome shotgun (WGS) entry which is preliminary data.</text>
</comment>
<evidence type="ECO:0000313" key="4">
    <source>
        <dbReference type="Proteomes" id="UP000019335"/>
    </source>
</evidence>
<keyword evidence="2" id="KW-0812">Transmembrane</keyword>
<dbReference type="Proteomes" id="UP000019335">
    <property type="component" value="Chromosome 17"/>
</dbReference>
<keyword evidence="2" id="KW-0472">Membrane</keyword>
<evidence type="ECO:0000313" key="3">
    <source>
        <dbReference type="EMBL" id="EWM23261.1"/>
    </source>
</evidence>
<proteinExistence type="predicted"/>